<proteinExistence type="predicted"/>
<accession>A0A6M5YV70</accession>
<organism evidence="1 2">
    <name type="scientific">Frigoriglobus tundricola</name>
    <dbReference type="NCBI Taxonomy" id="2774151"/>
    <lineage>
        <taxon>Bacteria</taxon>
        <taxon>Pseudomonadati</taxon>
        <taxon>Planctomycetota</taxon>
        <taxon>Planctomycetia</taxon>
        <taxon>Gemmatales</taxon>
        <taxon>Gemmataceae</taxon>
        <taxon>Frigoriglobus</taxon>
    </lineage>
</organism>
<dbReference type="Proteomes" id="UP000503447">
    <property type="component" value="Chromosome"/>
</dbReference>
<dbReference type="RefSeq" id="WP_171472602.1">
    <property type="nucleotide sequence ID" value="NZ_CP053452.2"/>
</dbReference>
<dbReference type="AlphaFoldDB" id="A0A6M5YV70"/>
<protein>
    <submittedName>
        <fullName evidence="1">Uncharacterized protein</fullName>
    </submittedName>
</protein>
<dbReference type="KEGG" id="ftj:FTUN_4746"/>
<evidence type="ECO:0000313" key="2">
    <source>
        <dbReference type="Proteomes" id="UP000503447"/>
    </source>
</evidence>
<reference evidence="2" key="1">
    <citation type="submission" date="2020-05" db="EMBL/GenBank/DDBJ databases">
        <title>Frigoriglobus tundricola gen. nov., sp. nov., a psychrotolerant cellulolytic planctomycete of the family Gemmataceae with two divergent copies of 16S rRNA gene.</title>
        <authorList>
            <person name="Kulichevskaya I.S."/>
            <person name="Ivanova A.A."/>
            <person name="Naumoff D.G."/>
            <person name="Beletsky A.V."/>
            <person name="Rijpstra W.I.C."/>
            <person name="Sinninghe Damste J.S."/>
            <person name="Mardanov A.V."/>
            <person name="Ravin N.V."/>
            <person name="Dedysh S.N."/>
        </authorList>
    </citation>
    <scope>NUCLEOTIDE SEQUENCE [LARGE SCALE GENOMIC DNA]</scope>
    <source>
        <strain evidence="2">PL17</strain>
    </source>
</reference>
<name>A0A6M5YV70_9BACT</name>
<keyword evidence="2" id="KW-1185">Reference proteome</keyword>
<evidence type="ECO:0000313" key="1">
    <source>
        <dbReference type="EMBL" id="QJW97181.1"/>
    </source>
</evidence>
<sequence length="48" mass="5407">MPRLAQDKTSGAAVIQIIWQDQRLDVRRLVFRRGHESAFDATVGRLAG</sequence>
<dbReference type="EMBL" id="CP053452">
    <property type="protein sequence ID" value="QJW97181.1"/>
    <property type="molecule type" value="Genomic_DNA"/>
</dbReference>
<gene>
    <name evidence="1" type="ORF">FTUN_4746</name>
</gene>